<keyword evidence="2" id="KW-0472">Membrane</keyword>
<proteinExistence type="predicted"/>
<protein>
    <submittedName>
        <fullName evidence="3">Uncharacterized protein</fullName>
    </submittedName>
</protein>
<sequence>MLLYDDLPHYLYTLLASPAFQQIAPLVIILVVPTLALVINSHRHTVAANVLMVFDTLAAILPWNWSENTSHGSGSSDRRKLKRKQHARSRDDQVARTSSQARTTVQVRMDVTQDS</sequence>
<organism evidence="3 4">
    <name type="scientific">Polyporus arcularius HHB13444</name>
    <dbReference type="NCBI Taxonomy" id="1314778"/>
    <lineage>
        <taxon>Eukaryota</taxon>
        <taxon>Fungi</taxon>
        <taxon>Dikarya</taxon>
        <taxon>Basidiomycota</taxon>
        <taxon>Agaricomycotina</taxon>
        <taxon>Agaricomycetes</taxon>
        <taxon>Polyporales</taxon>
        <taxon>Polyporaceae</taxon>
        <taxon>Polyporus</taxon>
    </lineage>
</organism>
<feature type="compositionally biased region" description="Polar residues" evidence="1">
    <location>
        <begin position="66"/>
        <end position="75"/>
    </location>
</feature>
<dbReference type="AlphaFoldDB" id="A0A5C3PST9"/>
<keyword evidence="4" id="KW-1185">Reference proteome</keyword>
<dbReference type="InParanoid" id="A0A5C3PST9"/>
<evidence type="ECO:0000313" key="4">
    <source>
        <dbReference type="Proteomes" id="UP000308197"/>
    </source>
</evidence>
<feature type="transmembrane region" description="Helical" evidence="2">
    <location>
        <begin position="20"/>
        <end position="39"/>
    </location>
</feature>
<keyword evidence="2" id="KW-0812">Transmembrane</keyword>
<gene>
    <name evidence="3" type="ORF">K466DRAFT_188127</name>
</gene>
<evidence type="ECO:0000256" key="1">
    <source>
        <dbReference type="SAM" id="MobiDB-lite"/>
    </source>
</evidence>
<evidence type="ECO:0000313" key="3">
    <source>
        <dbReference type="EMBL" id="TFK92874.1"/>
    </source>
</evidence>
<dbReference type="EMBL" id="ML210991">
    <property type="protein sequence ID" value="TFK92874.1"/>
    <property type="molecule type" value="Genomic_DNA"/>
</dbReference>
<dbReference type="Proteomes" id="UP000308197">
    <property type="component" value="Unassembled WGS sequence"/>
</dbReference>
<reference evidence="3 4" key="1">
    <citation type="journal article" date="2019" name="Nat. Ecol. Evol.">
        <title>Megaphylogeny resolves global patterns of mushroom evolution.</title>
        <authorList>
            <person name="Varga T."/>
            <person name="Krizsan K."/>
            <person name="Foldi C."/>
            <person name="Dima B."/>
            <person name="Sanchez-Garcia M."/>
            <person name="Sanchez-Ramirez S."/>
            <person name="Szollosi G.J."/>
            <person name="Szarkandi J.G."/>
            <person name="Papp V."/>
            <person name="Albert L."/>
            <person name="Andreopoulos W."/>
            <person name="Angelini C."/>
            <person name="Antonin V."/>
            <person name="Barry K.W."/>
            <person name="Bougher N.L."/>
            <person name="Buchanan P."/>
            <person name="Buyck B."/>
            <person name="Bense V."/>
            <person name="Catcheside P."/>
            <person name="Chovatia M."/>
            <person name="Cooper J."/>
            <person name="Damon W."/>
            <person name="Desjardin D."/>
            <person name="Finy P."/>
            <person name="Geml J."/>
            <person name="Haridas S."/>
            <person name="Hughes K."/>
            <person name="Justo A."/>
            <person name="Karasinski D."/>
            <person name="Kautmanova I."/>
            <person name="Kiss B."/>
            <person name="Kocsube S."/>
            <person name="Kotiranta H."/>
            <person name="LaButti K.M."/>
            <person name="Lechner B.E."/>
            <person name="Liimatainen K."/>
            <person name="Lipzen A."/>
            <person name="Lukacs Z."/>
            <person name="Mihaltcheva S."/>
            <person name="Morgado L.N."/>
            <person name="Niskanen T."/>
            <person name="Noordeloos M.E."/>
            <person name="Ohm R.A."/>
            <person name="Ortiz-Santana B."/>
            <person name="Ovrebo C."/>
            <person name="Racz N."/>
            <person name="Riley R."/>
            <person name="Savchenko A."/>
            <person name="Shiryaev A."/>
            <person name="Soop K."/>
            <person name="Spirin V."/>
            <person name="Szebenyi C."/>
            <person name="Tomsovsky M."/>
            <person name="Tulloss R.E."/>
            <person name="Uehling J."/>
            <person name="Grigoriev I.V."/>
            <person name="Vagvolgyi C."/>
            <person name="Papp T."/>
            <person name="Martin F.M."/>
            <person name="Miettinen O."/>
            <person name="Hibbett D.S."/>
            <person name="Nagy L.G."/>
        </authorList>
    </citation>
    <scope>NUCLEOTIDE SEQUENCE [LARGE SCALE GENOMIC DNA]</scope>
    <source>
        <strain evidence="3 4">HHB13444</strain>
    </source>
</reference>
<keyword evidence="2" id="KW-1133">Transmembrane helix</keyword>
<name>A0A5C3PST9_9APHY</name>
<evidence type="ECO:0000256" key="2">
    <source>
        <dbReference type="SAM" id="Phobius"/>
    </source>
</evidence>
<feature type="compositionally biased region" description="Polar residues" evidence="1">
    <location>
        <begin position="95"/>
        <end position="115"/>
    </location>
</feature>
<accession>A0A5C3PST9</accession>
<feature type="region of interest" description="Disordered" evidence="1">
    <location>
        <begin position="66"/>
        <end position="115"/>
    </location>
</feature>
<dbReference type="STRING" id="1314778.A0A5C3PST9"/>